<reference evidence="1 2" key="1">
    <citation type="submission" date="2023-03" db="EMBL/GenBank/DDBJ databases">
        <title>High recombination rates correlate with genetic variation in Cardiocondyla obscurior ants.</title>
        <authorList>
            <person name="Errbii M."/>
        </authorList>
    </citation>
    <scope>NUCLEOTIDE SEQUENCE [LARGE SCALE GENOMIC DNA]</scope>
    <source>
        <strain evidence="1">Alpha-2009</strain>
        <tissue evidence="1">Whole body</tissue>
    </source>
</reference>
<proteinExistence type="predicted"/>
<evidence type="ECO:0000313" key="2">
    <source>
        <dbReference type="Proteomes" id="UP001430953"/>
    </source>
</evidence>
<organism evidence="1 2">
    <name type="scientific">Cardiocondyla obscurior</name>
    <dbReference type="NCBI Taxonomy" id="286306"/>
    <lineage>
        <taxon>Eukaryota</taxon>
        <taxon>Metazoa</taxon>
        <taxon>Ecdysozoa</taxon>
        <taxon>Arthropoda</taxon>
        <taxon>Hexapoda</taxon>
        <taxon>Insecta</taxon>
        <taxon>Pterygota</taxon>
        <taxon>Neoptera</taxon>
        <taxon>Endopterygota</taxon>
        <taxon>Hymenoptera</taxon>
        <taxon>Apocrita</taxon>
        <taxon>Aculeata</taxon>
        <taxon>Formicoidea</taxon>
        <taxon>Formicidae</taxon>
        <taxon>Myrmicinae</taxon>
        <taxon>Cardiocondyla</taxon>
    </lineage>
</organism>
<evidence type="ECO:0000313" key="1">
    <source>
        <dbReference type="EMBL" id="KAL0122616.1"/>
    </source>
</evidence>
<dbReference type="AlphaFoldDB" id="A0AAW2G2X5"/>
<name>A0AAW2G2X5_9HYME</name>
<protein>
    <submittedName>
        <fullName evidence="1">Uncharacterized protein</fullName>
    </submittedName>
</protein>
<accession>A0AAW2G2X5</accession>
<keyword evidence="2" id="KW-1185">Reference proteome</keyword>
<sequence length="81" mass="9434">MPPANAHTQVHTYPYKRAYLHLRILHSHTHMHARAHTVLRYPAQKPGRVSRSWPILIRPADLRGLLVHTRAYTCCSCECRL</sequence>
<dbReference type="Proteomes" id="UP001430953">
    <property type="component" value="Unassembled WGS sequence"/>
</dbReference>
<dbReference type="EMBL" id="JADYXP020000006">
    <property type="protein sequence ID" value="KAL0122616.1"/>
    <property type="molecule type" value="Genomic_DNA"/>
</dbReference>
<gene>
    <name evidence="1" type="ORF">PUN28_007373</name>
</gene>
<comment type="caution">
    <text evidence="1">The sequence shown here is derived from an EMBL/GenBank/DDBJ whole genome shotgun (WGS) entry which is preliminary data.</text>
</comment>